<dbReference type="Gene3D" id="3.10.120.10">
    <property type="entry name" value="Cytochrome b5-like heme/steroid binding domain"/>
    <property type="match status" value="1"/>
</dbReference>
<evidence type="ECO:0000313" key="4">
    <source>
        <dbReference type="Proteomes" id="UP000235965"/>
    </source>
</evidence>
<dbReference type="InterPro" id="IPR001199">
    <property type="entry name" value="Cyt_B5-like_heme/steroid-bd"/>
</dbReference>
<keyword evidence="1" id="KW-0812">Transmembrane</keyword>
<dbReference type="SUPFAM" id="SSF55856">
    <property type="entry name" value="Cytochrome b5-like heme/steroid binding domain"/>
    <property type="match status" value="1"/>
</dbReference>
<sequence>MAPQADDILQSSLPGLWKYPTYKKQPVKYAEIWMECKKIDDNTDGLWRVHDGFYDFTEWVYKHPGGSDWLSITKGSDITEAFEVHHVTKTAEYLLKQFFVRPATEPRNSPYTFMDDGFYHTLKRKAQPILAQLPPGPSAQSKLCSDLLLAAFLLLSTVANATYNFKLGVLAGFILNFLVVSAHNFFHMKDNFRMYYFDLSFLTSREWRISHALSHHLYTNSLLDLELTFFEPLLQWVPYRTKSLCVRYGSWLYSFALYFIFFYISIVSRLYLTVQGKLKPSLRKEDLIPFIPLFVMYAYSGATFINTFIMWCWIVLIASFFFSLNGFNAAHHHPENFHDGDAPRADCDWGICQVDAVKDRTEVNNSKFLVLVTFGDHCLHHLFPTIDHWHLHHLYPVFYETCKEFGITYKSGTVLDLLKGQFLQLAKNEPNRNPPGK</sequence>
<accession>A0A2J7QRL8</accession>
<feature type="transmembrane region" description="Helical" evidence="1">
    <location>
        <begin position="167"/>
        <end position="186"/>
    </location>
</feature>
<keyword evidence="4" id="KW-1185">Reference proteome</keyword>
<dbReference type="FunCoup" id="A0A2J7QRL8">
    <property type="interactions" value="539"/>
</dbReference>
<dbReference type="OrthoDB" id="260519at2759"/>
<dbReference type="STRING" id="105785.A0A2J7QRL8"/>
<dbReference type="Proteomes" id="UP000235965">
    <property type="component" value="Unassembled WGS sequence"/>
</dbReference>
<reference evidence="3 4" key="1">
    <citation type="submission" date="2017-12" db="EMBL/GenBank/DDBJ databases">
        <title>Hemimetabolous genomes reveal molecular basis of termite eusociality.</title>
        <authorList>
            <person name="Harrison M.C."/>
            <person name="Jongepier E."/>
            <person name="Robertson H.M."/>
            <person name="Arning N."/>
            <person name="Bitard-Feildel T."/>
            <person name="Chao H."/>
            <person name="Childers C.P."/>
            <person name="Dinh H."/>
            <person name="Doddapaneni H."/>
            <person name="Dugan S."/>
            <person name="Gowin J."/>
            <person name="Greiner C."/>
            <person name="Han Y."/>
            <person name="Hu H."/>
            <person name="Hughes D.S.T."/>
            <person name="Huylmans A.-K."/>
            <person name="Kemena C."/>
            <person name="Kremer L.P.M."/>
            <person name="Lee S.L."/>
            <person name="Lopez-Ezquerra A."/>
            <person name="Mallet L."/>
            <person name="Monroy-Kuhn J.M."/>
            <person name="Moser A."/>
            <person name="Murali S.C."/>
            <person name="Muzny D.M."/>
            <person name="Otani S."/>
            <person name="Piulachs M.-D."/>
            <person name="Poelchau M."/>
            <person name="Qu J."/>
            <person name="Schaub F."/>
            <person name="Wada-Katsumata A."/>
            <person name="Worley K.C."/>
            <person name="Xie Q."/>
            <person name="Ylla G."/>
            <person name="Poulsen M."/>
            <person name="Gibbs R.A."/>
            <person name="Schal C."/>
            <person name="Richards S."/>
            <person name="Belles X."/>
            <person name="Korb J."/>
            <person name="Bornberg-Bauer E."/>
        </authorList>
    </citation>
    <scope>NUCLEOTIDE SEQUENCE [LARGE SCALE GENOMIC DNA]</scope>
    <source>
        <tissue evidence="3">Whole body</tissue>
    </source>
</reference>
<keyword evidence="1" id="KW-0472">Membrane</keyword>
<gene>
    <name evidence="3" type="primary">Cyt-b5-r_2</name>
    <name evidence="3" type="ORF">B7P43_G14938</name>
</gene>
<evidence type="ECO:0000313" key="3">
    <source>
        <dbReference type="EMBL" id="PNF31210.1"/>
    </source>
</evidence>
<feature type="transmembrane region" description="Helical" evidence="1">
    <location>
        <begin position="294"/>
        <end position="322"/>
    </location>
</feature>
<feature type="transmembrane region" description="Helical" evidence="1">
    <location>
        <begin position="250"/>
        <end position="274"/>
    </location>
</feature>
<feature type="domain" description="Cytochrome b5 heme-binding" evidence="2">
    <location>
        <begin position="24"/>
        <end position="104"/>
    </location>
</feature>
<dbReference type="Pfam" id="PF00487">
    <property type="entry name" value="FA_desaturase"/>
    <property type="match status" value="1"/>
</dbReference>
<dbReference type="SMART" id="SM01117">
    <property type="entry name" value="Cyt-b5"/>
    <property type="match status" value="1"/>
</dbReference>
<dbReference type="InterPro" id="IPR005804">
    <property type="entry name" value="FA_desaturase_dom"/>
</dbReference>
<keyword evidence="1" id="KW-1133">Transmembrane helix</keyword>
<dbReference type="PANTHER" id="PTHR16740">
    <property type="entry name" value="CYTOCHROME B5-RELATED PROTEIN-RELATED"/>
    <property type="match status" value="1"/>
</dbReference>
<name>A0A2J7QRL8_9NEOP</name>
<evidence type="ECO:0000256" key="1">
    <source>
        <dbReference type="SAM" id="Phobius"/>
    </source>
</evidence>
<dbReference type="Pfam" id="PF00173">
    <property type="entry name" value="Cyt-b5"/>
    <property type="match status" value="1"/>
</dbReference>
<protein>
    <submittedName>
        <fullName evidence="3">Cytochrome b5-related protein</fullName>
    </submittedName>
</protein>
<dbReference type="InterPro" id="IPR036400">
    <property type="entry name" value="Cyt_B5-like_heme/steroid_sf"/>
</dbReference>
<dbReference type="InParanoid" id="A0A2J7QRL8"/>
<evidence type="ECO:0000259" key="2">
    <source>
        <dbReference type="PROSITE" id="PS50255"/>
    </source>
</evidence>
<dbReference type="AlphaFoldDB" id="A0A2J7QRL8"/>
<comment type="caution">
    <text evidence="3">The sequence shown here is derived from an EMBL/GenBank/DDBJ whole genome shotgun (WGS) entry which is preliminary data.</text>
</comment>
<organism evidence="3 4">
    <name type="scientific">Cryptotermes secundus</name>
    <dbReference type="NCBI Taxonomy" id="105785"/>
    <lineage>
        <taxon>Eukaryota</taxon>
        <taxon>Metazoa</taxon>
        <taxon>Ecdysozoa</taxon>
        <taxon>Arthropoda</taxon>
        <taxon>Hexapoda</taxon>
        <taxon>Insecta</taxon>
        <taxon>Pterygota</taxon>
        <taxon>Neoptera</taxon>
        <taxon>Polyneoptera</taxon>
        <taxon>Dictyoptera</taxon>
        <taxon>Blattodea</taxon>
        <taxon>Blattoidea</taxon>
        <taxon>Termitoidae</taxon>
        <taxon>Kalotermitidae</taxon>
        <taxon>Cryptotermitinae</taxon>
        <taxon>Cryptotermes</taxon>
    </lineage>
</organism>
<dbReference type="GO" id="GO:0006629">
    <property type="term" value="P:lipid metabolic process"/>
    <property type="evidence" value="ECO:0007669"/>
    <property type="project" value="InterPro"/>
</dbReference>
<dbReference type="EMBL" id="NEVH01011894">
    <property type="protein sequence ID" value="PNF31210.1"/>
    <property type="molecule type" value="Genomic_DNA"/>
</dbReference>
<dbReference type="PROSITE" id="PS50255">
    <property type="entry name" value="CYTOCHROME_B5_2"/>
    <property type="match status" value="1"/>
</dbReference>
<proteinExistence type="predicted"/>
<dbReference type="PANTHER" id="PTHR16740:SF1">
    <property type="entry name" value="CYTOCHROME B5-RELATED PROTEIN-RELATED"/>
    <property type="match status" value="1"/>
</dbReference>
<dbReference type="InterPro" id="IPR053100">
    <property type="entry name" value="Cytochrome_b5-related"/>
</dbReference>